<evidence type="ECO:0000259" key="7">
    <source>
        <dbReference type="PROSITE" id="PS51083"/>
    </source>
</evidence>
<dbReference type="SUPFAM" id="SSF144232">
    <property type="entry name" value="HIT/MYND zinc finger-like"/>
    <property type="match status" value="1"/>
</dbReference>
<dbReference type="Gene3D" id="3.30.60.190">
    <property type="match status" value="1"/>
</dbReference>
<dbReference type="PANTHER" id="PTHR13483">
    <property type="entry name" value="BOX C_D SNORNA PROTEIN 1-RELATED"/>
    <property type="match status" value="1"/>
</dbReference>
<dbReference type="GeneID" id="54546823"/>
<dbReference type="PROSITE" id="PS00028">
    <property type="entry name" value="ZINC_FINGER_C2H2_1"/>
    <property type="match status" value="1"/>
</dbReference>
<dbReference type="Pfam" id="PF04438">
    <property type="entry name" value="zf-HIT"/>
    <property type="match status" value="1"/>
</dbReference>
<keyword evidence="3" id="KW-0862">Zinc</keyword>
<keyword evidence="1" id="KW-0479">Metal-binding</keyword>
<dbReference type="PANTHER" id="PTHR13483:SF11">
    <property type="entry name" value="ZINC FINGER HIT DOMAIN-CONTAINING PROTEIN 3"/>
    <property type="match status" value="1"/>
</dbReference>
<evidence type="ECO:0000256" key="1">
    <source>
        <dbReference type="ARBA" id="ARBA00022723"/>
    </source>
</evidence>
<evidence type="ECO:0000259" key="6">
    <source>
        <dbReference type="PROSITE" id="PS50157"/>
    </source>
</evidence>
<evidence type="ECO:0008006" key="10">
    <source>
        <dbReference type="Google" id="ProtNLM"/>
    </source>
</evidence>
<evidence type="ECO:0000256" key="3">
    <source>
        <dbReference type="ARBA" id="ARBA00022833"/>
    </source>
</evidence>
<proteinExistence type="predicted"/>
<feature type="region of interest" description="Disordered" evidence="5">
    <location>
        <begin position="112"/>
        <end position="164"/>
    </location>
</feature>
<evidence type="ECO:0000313" key="8">
    <source>
        <dbReference type="EMBL" id="KAF2272815.1"/>
    </source>
</evidence>
<name>A0A6A6J8Z0_WESOR</name>
<dbReference type="GO" id="GO:0000463">
    <property type="term" value="P:maturation of LSU-rRNA from tricistronic rRNA transcript (SSU-rRNA, 5.8S rRNA, LSU-rRNA)"/>
    <property type="evidence" value="ECO:0007669"/>
    <property type="project" value="TreeGrafter"/>
</dbReference>
<sequence length="207" mass="23085">MAEQLCRVCNAQPRKYKCPTCSLPYCSLACFKLHKEKHLGEDAASSNTTHTPTAHEVHIPEPPAPPPVPRYIKQQIDYSALGTNPKFRELLQTHTTLLPLLQRIYAATIEPDRDDQIPAHNTWRSGRGRGQTRGDGNRGRGRGRGRGSSYTAFNPPKWTPKRGDAHGLRLLKRYRDGQGTAEEKEAIDAFVSFVEESLLGEQEVGAT</sequence>
<dbReference type="InterPro" id="IPR007529">
    <property type="entry name" value="Znf_HIT"/>
</dbReference>
<keyword evidence="2 4" id="KW-0863">Zinc-finger</keyword>
<dbReference type="GO" id="GO:0008270">
    <property type="term" value="F:zinc ion binding"/>
    <property type="evidence" value="ECO:0007669"/>
    <property type="project" value="UniProtKB-UniRule"/>
</dbReference>
<gene>
    <name evidence="8" type="ORF">EI97DRAFT_196924</name>
</gene>
<feature type="domain" description="C2H2-type" evidence="6">
    <location>
        <begin position="16"/>
        <end position="43"/>
    </location>
</feature>
<dbReference type="GO" id="GO:0070761">
    <property type="term" value="C:pre-snoRNP complex"/>
    <property type="evidence" value="ECO:0007669"/>
    <property type="project" value="TreeGrafter"/>
</dbReference>
<feature type="domain" description="HIT-type" evidence="7">
    <location>
        <begin position="6"/>
        <end position="39"/>
    </location>
</feature>
<dbReference type="GO" id="GO:0048254">
    <property type="term" value="P:snoRNA localization"/>
    <property type="evidence" value="ECO:0007669"/>
    <property type="project" value="TreeGrafter"/>
</dbReference>
<accession>A0A6A6J8Z0</accession>
<dbReference type="RefSeq" id="XP_033650354.1">
    <property type="nucleotide sequence ID" value="XM_033793648.1"/>
</dbReference>
<keyword evidence="9" id="KW-1185">Reference proteome</keyword>
<reference evidence="8" key="1">
    <citation type="journal article" date="2020" name="Stud. Mycol.">
        <title>101 Dothideomycetes genomes: a test case for predicting lifestyles and emergence of pathogens.</title>
        <authorList>
            <person name="Haridas S."/>
            <person name="Albert R."/>
            <person name="Binder M."/>
            <person name="Bloem J."/>
            <person name="Labutti K."/>
            <person name="Salamov A."/>
            <person name="Andreopoulos B."/>
            <person name="Baker S."/>
            <person name="Barry K."/>
            <person name="Bills G."/>
            <person name="Bluhm B."/>
            <person name="Cannon C."/>
            <person name="Castanera R."/>
            <person name="Culley D."/>
            <person name="Daum C."/>
            <person name="Ezra D."/>
            <person name="Gonzalez J."/>
            <person name="Henrissat B."/>
            <person name="Kuo A."/>
            <person name="Liang C."/>
            <person name="Lipzen A."/>
            <person name="Lutzoni F."/>
            <person name="Magnuson J."/>
            <person name="Mondo S."/>
            <person name="Nolan M."/>
            <person name="Ohm R."/>
            <person name="Pangilinan J."/>
            <person name="Park H.-J."/>
            <person name="Ramirez L."/>
            <person name="Alfaro M."/>
            <person name="Sun H."/>
            <person name="Tritt A."/>
            <person name="Yoshinaga Y."/>
            <person name="Zwiers L.-H."/>
            <person name="Turgeon B."/>
            <person name="Goodwin S."/>
            <person name="Spatafora J."/>
            <person name="Crous P."/>
            <person name="Grigoriev I."/>
        </authorList>
    </citation>
    <scope>NUCLEOTIDE SEQUENCE</scope>
    <source>
        <strain evidence="8">CBS 379.55</strain>
    </source>
</reference>
<feature type="region of interest" description="Disordered" evidence="5">
    <location>
        <begin position="41"/>
        <end position="64"/>
    </location>
</feature>
<evidence type="ECO:0000256" key="2">
    <source>
        <dbReference type="ARBA" id="ARBA00022771"/>
    </source>
</evidence>
<dbReference type="InterPro" id="IPR051639">
    <property type="entry name" value="BCD1"/>
</dbReference>
<evidence type="ECO:0000256" key="5">
    <source>
        <dbReference type="SAM" id="MobiDB-lite"/>
    </source>
</evidence>
<evidence type="ECO:0000313" key="9">
    <source>
        <dbReference type="Proteomes" id="UP000800097"/>
    </source>
</evidence>
<evidence type="ECO:0000256" key="4">
    <source>
        <dbReference type="PROSITE-ProRule" id="PRU00453"/>
    </source>
</evidence>
<dbReference type="GO" id="GO:0005634">
    <property type="term" value="C:nucleus"/>
    <property type="evidence" value="ECO:0007669"/>
    <property type="project" value="TreeGrafter"/>
</dbReference>
<dbReference type="CDD" id="cd23024">
    <property type="entry name" value="zf-HIT_ZNHIT2-3"/>
    <property type="match status" value="1"/>
</dbReference>
<dbReference type="InterPro" id="IPR013087">
    <property type="entry name" value="Znf_C2H2_type"/>
</dbReference>
<organism evidence="8 9">
    <name type="scientific">Westerdykella ornata</name>
    <dbReference type="NCBI Taxonomy" id="318751"/>
    <lineage>
        <taxon>Eukaryota</taxon>
        <taxon>Fungi</taxon>
        <taxon>Dikarya</taxon>
        <taxon>Ascomycota</taxon>
        <taxon>Pezizomycotina</taxon>
        <taxon>Dothideomycetes</taxon>
        <taxon>Pleosporomycetidae</taxon>
        <taxon>Pleosporales</taxon>
        <taxon>Sporormiaceae</taxon>
        <taxon>Westerdykella</taxon>
    </lineage>
</organism>
<dbReference type="OrthoDB" id="18412at2759"/>
<dbReference type="EMBL" id="ML986516">
    <property type="protein sequence ID" value="KAF2272815.1"/>
    <property type="molecule type" value="Genomic_DNA"/>
</dbReference>
<dbReference type="GO" id="GO:0000492">
    <property type="term" value="P:box C/D snoRNP assembly"/>
    <property type="evidence" value="ECO:0007669"/>
    <property type="project" value="TreeGrafter"/>
</dbReference>
<dbReference type="PROSITE" id="PS51083">
    <property type="entry name" value="ZF_HIT"/>
    <property type="match status" value="1"/>
</dbReference>
<dbReference type="Proteomes" id="UP000800097">
    <property type="component" value="Unassembled WGS sequence"/>
</dbReference>
<dbReference type="PROSITE" id="PS50157">
    <property type="entry name" value="ZINC_FINGER_C2H2_2"/>
    <property type="match status" value="1"/>
</dbReference>
<dbReference type="AlphaFoldDB" id="A0A6A6J8Z0"/>
<protein>
    <recommendedName>
        <fullName evidence="10">HIT-type domain-containing protein</fullName>
    </recommendedName>
</protein>